<gene>
    <name evidence="8" type="ORF">DDIC_05270</name>
</gene>
<dbReference type="Gene3D" id="1.10.443.10">
    <property type="entry name" value="Intergrase catalytic core"/>
    <property type="match status" value="1"/>
</dbReference>
<evidence type="ECO:0000313" key="8">
    <source>
        <dbReference type="EMBL" id="QCC85292.1"/>
    </source>
</evidence>
<evidence type="ECO:0000256" key="1">
    <source>
        <dbReference type="ARBA" id="ARBA00008857"/>
    </source>
</evidence>
<protein>
    <submittedName>
        <fullName evidence="8">DUF4102 domain-containing protein</fullName>
    </submittedName>
</protein>
<dbReference type="InterPro" id="IPR044068">
    <property type="entry name" value="CB"/>
</dbReference>
<feature type="domain" description="Tyr recombinase" evidence="6">
    <location>
        <begin position="206"/>
        <end position="387"/>
    </location>
</feature>
<dbReference type="Proteomes" id="UP000297065">
    <property type="component" value="Chromosome"/>
</dbReference>
<dbReference type="PANTHER" id="PTHR30629:SF2">
    <property type="entry name" value="PROPHAGE INTEGRASE INTS-RELATED"/>
    <property type="match status" value="1"/>
</dbReference>
<dbReference type="InterPro" id="IPR025166">
    <property type="entry name" value="Integrase_DNA_bind_dom"/>
</dbReference>
<dbReference type="CDD" id="cd00801">
    <property type="entry name" value="INT_P4_C"/>
    <property type="match status" value="1"/>
</dbReference>
<dbReference type="Pfam" id="PF13356">
    <property type="entry name" value="Arm-DNA-bind_3"/>
    <property type="match status" value="1"/>
</dbReference>
<feature type="domain" description="Core-binding (CB)" evidence="7">
    <location>
        <begin position="101"/>
        <end position="182"/>
    </location>
</feature>
<dbReference type="InterPro" id="IPR053876">
    <property type="entry name" value="Phage_int_M"/>
</dbReference>
<sequence>MSLTDAAIRAAKPGNKTIKVFDGGGLYLEVAPSGGRWWRLKYRFAGKERRISLGVYPAVGLREARKRRDDAKELLAQGIDPSAHKQAEKEAVKRQQESAAQTFKAVALQWWESYGPTLAERTRDRTQRYLDQDLLPALGDKPVASIMPADLLTVAAPAEKRGASNTAHKIMTICNQVMRHAYLCGLTPVNVAAGLRGALRPLKHKPRPAIVEKKEFGRLLRDIWAYEGYPSVQWYLRILPFVATRPGELRLAKWGEIDFSENVWRLPEGRMKMRKAWAVPLAPQVVKMLRALEQFSGGDADAPLFPSVRSKSAVIVDAAGGAALRAMGWQQETVCLHGLRSTFSTIANESGQWRPDVIEGCLSHTDRDSVRRVYNRATFWEERRALMEWWADYLDRLKEDKV</sequence>
<name>A0A4P7UNX2_DESDE</name>
<dbReference type="Gene3D" id="1.10.150.130">
    <property type="match status" value="1"/>
</dbReference>
<evidence type="ECO:0000256" key="3">
    <source>
        <dbReference type="ARBA" id="ARBA00023125"/>
    </source>
</evidence>
<dbReference type="GO" id="GO:0006310">
    <property type="term" value="P:DNA recombination"/>
    <property type="evidence" value="ECO:0007669"/>
    <property type="project" value="UniProtKB-KW"/>
</dbReference>
<evidence type="ECO:0000259" key="7">
    <source>
        <dbReference type="PROSITE" id="PS51900"/>
    </source>
</evidence>
<dbReference type="Pfam" id="PF00589">
    <property type="entry name" value="Phage_integrase"/>
    <property type="match status" value="1"/>
</dbReference>
<keyword evidence="4" id="KW-0233">DNA recombination</keyword>
<dbReference type="InterPro" id="IPR050808">
    <property type="entry name" value="Phage_Integrase"/>
</dbReference>
<dbReference type="Pfam" id="PF22022">
    <property type="entry name" value="Phage_int_M"/>
    <property type="match status" value="1"/>
</dbReference>
<keyword evidence="3 5" id="KW-0238">DNA-binding</keyword>
<evidence type="ECO:0000313" key="9">
    <source>
        <dbReference type="Proteomes" id="UP000297065"/>
    </source>
</evidence>
<dbReference type="Gene3D" id="3.30.160.390">
    <property type="entry name" value="Integrase, DNA-binding domain"/>
    <property type="match status" value="1"/>
</dbReference>
<dbReference type="OrthoDB" id="9775880at2"/>
<evidence type="ECO:0000256" key="4">
    <source>
        <dbReference type="ARBA" id="ARBA00023172"/>
    </source>
</evidence>
<dbReference type="PANTHER" id="PTHR30629">
    <property type="entry name" value="PROPHAGE INTEGRASE"/>
    <property type="match status" value="1"/>
</dbReference>
<dbReference type="PROSITE" id="PS51900">
    <property type="entry name" value="CB"/>
    <property type="match status" value="1"/>
</dbReference>
<dbReference type="AlphaFoldDB" id="A0A4P7UNX2"/>
<evidence type="ECO:0000256" key="5">
    <source>
        <dbReference type="PROSITE-ProRule" id="PRU01248"/>
    </source>
</evidence>
<dbReference type="InterPro" id="IPR038488">
    <property type="entry name" value="Integrase_DNA-bd_sf"/>
</dbReference>
<reference evidence="8 9" key="1">
    <citation type="submission" date="2019-02" db="EMBL/GenBank/DDBJ databases">
        <title>Complete Genome Sequence of Desulfovibrio desulfuricans IC1, a Sulfonate Utilizing Anaerobe.</title>
        <authorList>
            <person name="Day L.A."/>
            <person name="De Leon K.B."/>
            <person name="Wall J.D."/>
        </authorList>
    </citation>
    <scope>NUCLEOTIDE SEQUENCE [LARGE SCALE GENOMIC DNA]</scope>
    <source>
        <strain evidence="8 9">IC1</strain>
    </source>
</reference>
<evidence type="ECO:0000259" key="6">
    <source>
        <dbReference type="PROSITE" id="PS51898"/>
    </source>
</evidence>
<dbReference type="GO" id="GO:0015074">
    <property type="term" value="P:DNA integration"/>
    <property type="evidence" value="ECO:0007669"/>
    <property type="project" value="UniProtKB-KW"/>
</dbReference>
<keyword evidence="2" id="KW-0229">DNA integration</keyword>
<dbReference type="EMBL" id="CP036295">
    <property type="protein sequence ID" value="QCC85292.1"/>
    <property type="molecule type" value="Genomic_DNA"/>
</dbReference>
<dbReference type="RefSeq" id="WP_136399469.1">
    <property type="nucleotide sequence ID" value="NZ_CP036295.1"/>
</dbReference>
<dbReference type="InterPro" id="IPR002104">
    <property type="entry name" value="Integrase_catalytic"/>
</dbReference>
<dbReference type="InterPro" id="IPR011010">
    <property type="entry name" value="DNA_brk_join_enz"/>
</dbReference>
<evidence type="ECO:0000256" key="2">
    <source>
        <dbReference type="ARBA" id="ARBA00022908"/>
    </source>
</evidence>
<dbReference type="InterPro" id="IPR013762">
    <property type="entry name" value="Integrase-like_cat_sf"/>
</dbReference>
<organism evidence="8 9">
    <name type="scientific">Desulfovibrio desulfuricans</name>
    <dbReference type="NCBI Taxonomy" id="876"/>
    <lineage>
        <taxon>Bacteria</taxon>
        <taxon>Pseudomonadati</taxon>
        <taxon>Thermodesulfobacteriota</taxon>
        <taxon>Desulfovibrionia</taxon>
        <taxon>Desulfovibrionales</taxon>
        <taxon>Desulfovibrionaceae</taxon>
        <taxon>Desulfovibrio</taxon>
    </lineage>
</organism>
<accession>A0A4P7UNX2</accession>
<dbReference type="PROSITE" id="PS51898">
    <property type="entry name" value="TYR_RECOMBINASE"/>
    <property type="match status" value="1"/>
</dbReference>
<dbReference type="InterPro" id="IPR010998">
    <property type="entry name" value="Integrase_recombinase_N"/>
</dbReference>
<dbReference type="GO" id="GO:0003677">
    <property type="term" value="F:DNA binding"/>
    <property type="evidence" value="ECO:0007669"/>
    <property type="project" value="UniProtKB-UniRule"/>
</dbReference>
<proteinExistence type="inferred from homology"/>
<comment type="similarity">
    <text evidence="1">Belongs to the 'phage' integrase family.</text>
</comment>
<dbReference type="SUPFAM" id="SSF56349">
    <property type="entry name" value="DNA breaking-rejoining enzymes"/>
    <property type="match status" value="1"/>
</dbReference>